<dbReference type="AlphaFoldDB" id="Q1M9I8"/>
<name>Q1M9I8_RHIJ3</name>
<dbReference type="Gene3D" id="3.30.70.100">
    <property type="match status" value="1"/>
</dbReference>
<dbReference type="GeneID" id="303209880"/>
<protein>
    <recommendedName>
        <fullName evidence="3">Monooxygenase</fullName>
    </recommendedName>
</protein>
<dbReference type="EMBL" id="AM236082">
    <property type="protein sequence ID" value="CAK02819.1"/>
    <property type="molecule type" value="Genomic_DNA"/>
</dbReference>
<geneLocation type="plasmid" evidence="1 2">
    <name>pRL8</name>
</geneLocation>
<sequence length="102" mass="11137">MIAALVLFPVPAGTTMEQIKEAYELSAPRFTGMPGLLSKHYLFDGAGQGGAFYVWSTRADAEALYTEEWRQSLTQRYGAPPTLSIYEVPVAIDNAAASRTFS</sequence>
<evidence type="ECO:0000313" key="1">
    <source>
        <dbReference type="EMBL" id="CAK02819.1"/>
    </source>
</evidence>
<gene>
    <name evidence="1" type="ordered locus">pRL80020</name>
</gene>
<organism evidence="1 2">
    <name type="scientific">Rhizobium johnstonii (strain DSM 114642 / LMG 32736 / 3841)</name>
    <name type="common">Rhizobium leguminosarum bv. viciae</name>
    <dbReference type="NCBI Taxonomy" id="216596"/>
    <lineage>
        <taxon>Bacteria</taxon>
        <taxon>Pseudomonadati</taxon>
        <taxon>Pseudomonadota</taxon>
        <taxon>Alphaproteobacteria</taxon>
        <taxon>Hyphomicrobiales</taxon>
        <taxon>Rhizobiaceae</taxon>
        <taxon>Rhizobium/Agrobacterium group</taxon>
        <taxon>Rhizobium</taxon>
        <taxon>Rhizobium johnstonii</taxon>
    </lineage>
</organism>
<dbReference type="EnsemblBacteria" id="CAK02819">
    <property type="protein sequence ID" value="CAK02819"/>
    <property type="gene ID" value="pRL80020"/>
</dbReference>
<evidence type="ECO:0008006" key="3">
    <source>
        <dbReference type="Google" id="ProtNLM"/>
    </source>
</evidence>
<keyword evidence="1" id="KW-0614">Plasmid</keyword>
<proteinExistence type="predicted"/>
<dbReference type="Proteomes" id="UP000006575">
    <property type="component" value="Plasmid pRL8"/>
</dbReference>
<evidence type="ECO:0000313" key="2">
    <source>
        <dbReference type="Proteomes" id="UP000006575"/>
    </source>
</evidence>
<dbReference type="HOGENOM" id="CLU_148511_0_0_5"/>
<dbReference type="KEGG" id="rle:pRL80020"/>
<dbReference type="SUPFAM" id="SSF54909">
    <property type="entry name" value="Dimeric alpha+beta barrel"/>
    <property type="match status" value="1"/>
</dbReference>
<reference evidence="1 2" key="1">
    <citation type="journal article" date="2006" name="Genome Biol.">
        <title>The genome of Rhizobium leguminosarum has recognizable core and accessory components.</title>
        <authorList>
            <person name="Young J.W."/>
            <person name="Crossman L.C."/>
            <person name="Johnston A.W.B."/>
            <person name="Thomson N.R."/>
            <person name="Ghazoui Z.F."/>
            <person name="Hull K.H."/>
            <person name="Wexler M."/>
            <person name="Curson A.R.J."/>
            <person name="Todd J.D."/>
            <person name="Poole P.S."/>
            <person name="Mauchline T.H."/>
            <person name="East A.K."/>
            <person name="Quail M.A."/>
            <person name="Churcher C."/>
            <person name="Arrowsmith C."/>
            <person name="Cherevach A."/>
            <person name="Chillingworth T."/>
            <person name="Clarke K."/>
            <person name="Cronin A."/>
            <person name="Davis P."/>
            <person name="Fraser A."/>
            <person name="Hance Z."/>
            <person name="Hauser H."/>
            <person name="Jagels K."/>
            <person name="Moule S."/>
            <person name="Mungall K."/>
            <person name="Norbertczak H."/>
            <person name="Rabbinowitsch E."/>
            <person name="Sanders M."/>
            <person name="Simmonds M."/>
            <person name="Whitehead S."/>
            <person name="Parkhill J."/>
        </authorList>
    </citation>
    <scope>NUCLEOTIDE SEQUENCE [LARGE SCALE GENOMIC DNA]</scope>
    <source>
        <strain evidence="2">DSM 114642 / LMG 32736 / 3841</strain>
    </source>
</reference>
<dbReference type="eggNOG" id="COG2329">
    <property type="taxonomic scope" value="Bacteria"/>
</dbReference>
<dbReference type="InterPro" id="IPR011008">
    <property type="entry name" value="Dimeric_a/b-barrel"/>
</dbReference>
<keyword evidence="2" id="KW-1185">Reference proteome</keyword>
<accession>Q1M9I8</accession>
<dbReference type="RefSeq" id="WP_011654650.1">
    <property type="nucleotide sequence ID" value="NC_008383.1"/>
</dbReference>